<comment type="caution">
    <text evidence="1">The sequence shown here is derived from an EMBL/GenBank/DDBJ whole genome shotgun (WGS) entry which is preliminary data.</text>
</comment>
<dbReference type="STRING" id="75743.A0A401QCH0"/>
<proteinExistence type="predicted"/>
<name>A0A401QCH0_SCYTO</name>
<organism evidence="1 2">
    <name type="scientific">Scyliorhinus torazame</name>
    <name type="common">Cloudy catshark</name>
    <name type="synonym">Catulus torazame</name>
    <dbReference type="NCBI Taxonomy" id="75743"/>
    <lineage>
        <taxon>Eukaryota</taxon>
        <taxon>Metazoa</taxon>
        <taxon>Chordata</taxon>
        <taxon>Craniata</taxon>
        <taxon>Vertebrata</taxon>
        <taxon>Chondrichthyes</taxon>
        <taxon>Elasmobranchii</taxon>
        <taxon>Galeomorphii</taxon>
        <taxon>Galeoidea</taxon>
        <taxon>Carcharhiniformes</taxon>
        <taxon>Scyliorhinidae</taxon>
        <taxon>Scyliorhinus</taxon>
    </lineage>
</organism>
<evidence type="ECO:0000313" key="1">
    <source>
        <dbReference type="EMBL" id="GCB83007.1"/>
    </source>
</evidence>
<dbReference type="EMBL" id="BFAA01028902">
    <property type="protein sequence ID" value="GCB83007.1"/>
    <property type="molecule type" value="Genomic_DNA"/>
</dbReference>
<accession>A0A401QCH0</accession>
<evidence type="ECO:0000313" key="2">
    <source>
        <dbReference type="Proteomes" id="UP000288216"/>
    </source>
</evidence>
<dbReference type="AlphaFoldDB" id="A0A401QCH0"/>
<dbReference type="Proteomes" id="UP000288216">
    <property type="component" value="Unassembled WGS sequence"/>
</dbReference>
<sequence length="129" mass="14447">MNSYGRRAKRLQAETEPTEADIAKNPELKKLQIYGAGPKMVGLGLVVKDRPNRKRDKDCLDCPPTLVVKEEMLEPKVEYAVESCPLIKEERTGTADHCAKMTMRLRKGAMSPQFVSIGRDFSPSLLPET</sequence>
<keyword evidence="2" id="KW-1185">Reference proteome</keyword>
<reference evidence="1 2" key="1">
    <citation type="journal article" date="2018" name="Nat. Ecol. Evol.">
        <title>Shark genomes provide insights into elasmobranch evolution and the origin of vertebrates.</title>
        <authorList>
            <person name="Hara Y"/>
            <person name="Yamaguchi K"/>
            <person name="Onimaru K"/>
            <person name="Kadota M"/>
            <person name="Koyanagi M"/>
            <person name="Keeley SD"/>
            <person name="Tatsumi K"/>
            <person name="Tanaka K"/>
            <person name="Motone F"/>
            <person name="Kageyama Y"/>
            <person name="Nozu R"/>
            <person name="Adachi N"/>
            <person name="Nishimura O"/>
            <person name="Nakagawa R"/>
            <person name="Tanegashima C"/>
            <person name="Kiyatake I"/>
            <person name="Matsumoto R"/>
            <person name="Murakumo K"/>
            <person name="Nishida K"/>
            <person name="Terakita A"/>
            <person name="Kuratani S"/>
            <person name="Sato K"/>
            <person name="Hyodo S Kuraku.S."/>
        </authorList>
    </citation>
    <scope>NUCLEOTIDE SEQUENCE [LARGE SCALE GENOMIC DNA]</scope>
</reference>
<dbReference type="OrthoDB" id="1678912at2759"/>
<protein>
    <submittedName>
        <fullName evidence="1">Uncharacterized protein</fullName>
    </submittedName>
</protein>
<gene>
    <name evidence="1" type="ORF">scyTo_0023390</name>
</gene>